<dbReference type="GO" id="GO:0003700">
    <property type="term" value="F:DNA-binding transcription factor activity"/>
    <property type="evidence" value="ECO:0007669"/>
    <property type="project" value="InterPro"/>
</dbReference>
<keyword evidence="8" id="KW-1185">Reference proteome</keyword>
<dbReference type="STRING" id="264251.FB00_13810"/>
<keyword evidence="2" id="KW-0805">Transcription regulation</keyword>
<evidence type="ECO:0000256" key="4">
    <source>
        <dbReference type="ARBA" id="ARBA00023159"/>
    </source>
</evidence>
<dbReference type="AlphaFoldDB" id="A0A0H2KL14"/>
<dbReference type="PROSITE" id="PS50931">
    <property type="entry name" value="HTH_LYSR"/>
    <property type="match status" value="1"/>
</dbReference>
<feature type="domain" description="HTH lysR-type" evidence="6">
    <location>
        <begin position="1"/>
        <end position="59"/>
    </location>
</feature>
<evidence type="ECO:0000313" key="8">
    <source>
        <dbReference type="Proteomes" id="UP000035265"/>
    </source>
</evidence>
<dbReference type="SUPFAM" id="SSF53850">
    <property type="entry name" value="Periplasmic binding protein-like II"/>
    <property type="match status" value="1"/>
</dbReference>
<keyword evidence="4" id="KW-0010">Activator</keyword>
<dbReference type="GO" id="GO:0003677">
    <property type="term" value="F:DNA binding"/>
    <property type="evidence" value="ECO:0007669"/>
    <property type="project" value="UniProtKB-KW"/>
</dbReference>
<dbReference type="PATRIC" id="fig|264251.5.peg.2814"/>
<dbReference type="InterPro" id="IPR036390">
    <property type="entry name" value="WH_DNA-bd_sf"/>
</dbReference>
<dbReference type="InterPro" id="IPR036388">
    <property type="entry name" value="WH-like_DNA-bd_sf"/>
</dbReference>
<keyword evidence="3" id="KW-0238">DNA-binding</keyword>
<reference evidence="7 8" key="1">
    <citation type="submission" date="2014-05" db="EMBL/GenBank/DDBJ databases">
        <title>Cellulosimicrobium funkei U11 genome.</title>
        <authorList>
            <person name="Hu C."/>
            <person name="Gong Y."/>
            <person name="Wan W."/>
            <person name="Jiang M."/>
        </authorList>
    </citation>
    <scope>NUCLEOTIDE SEQUENCE [LARGE SCALE GENOMIC DNA]</scope>
    <source>
        <strain evidence="7 8">U11</strain>
    </source>
</reference>
<sequence length="322" mass="34156">MDLQPDQLRTLAAIAAAGTFEAAAQRLGVTPSAVSQRVRALESAVGQVLVRRGKPAELTPPGQVLVRHARHLALQQADVLTELGIGAAGRDPADADDAAAPLPEVTLVVSGDALTTWALPALVEASGWARLEVLREDEEHSIGLLRDGTAVAAVTSVAEAVPGCRSTLLGQMRYRPMASPAFVARWFPDGPTPAALSRAPVLAFDRKDDLQERYLRLRAQRAAGTEAGTEAGTAAATVIDPPRHDVPASNEFRRAIELGMGWGMLPDLQSARAERAGRLVGFDDARAMDVPQHWQQWRLHSTSLDRLAAAVARAARAALGAP</sequence>
<dbReference type="NCBIfam" id="NF002964">
    <property type="entry name" value="PRK03635.1"/>
    <property type="match status" value="1"/>
</dbReference>
<evidence type="ECO:0000256" key="1">
    <source>
        <dbReference type="ARBA" id="ARBA00009437"/>
    </source>
</evidence>
<proteinExistence type="inferred from homology"/>
<organism evidence="7 8">
    <name type="scientific">Cellulosimicrobium funkei</name>
    <dbReference type="NCBI Taxonomy" id="264251"/>
    <lineage>
        <taxon>Bacteria</taxon>
        <taxon>Bacillati</taxon>
        <taxon>Actinomycetota</taxon>
        <taxon>Actinomycetes</taxon>
        <taxon>Micrococcales</taxon>
        <taxon>Promicromonosporaceae</taxon>
        <taxon>Cellulosimicrobium</taxon>
    </lineage>
</organism>
<name>A0A0H2KL14_9MICO</name>
<accession>A0A0H2KL14</accession>
<protein>
    <recommendedName>
        <fullName evidence="6">HTH lysR-type domain-containing protein</fullName>
    </recommendedName>
</protein>
<dbReference type="Pfam" id="PF00126">
    <property type="entry name" value="HTH_1"/>
    <property type="match status" value="1"/>
</dbReference>
<dbReference type="InterPro" id="IPR000847">
    <property type="entry name" value="LysR_HTH_N"/>
</dbReference>
<dbReference type="SUPFAM" id="SSF46785">
    <property type="entry name" value="Winged helix' DNA-binding domain"/>
    <property type="match status" value="1"/>
</dbReference>
<gene>
    <name evidence="7" type="ORF">FB00_13810</name>
</gene>
<dbReference type="InterPro" id="IPR050176">
    <property type="entry name" value="LTTR"/>
</dbReference>
<keyword evidence="5" id="KW-0804">Transcription</keyword>
<comment type="similarity">
    <text evidence="1">Belongs to the LysR transcriptional regulatory family.</text>
</comment>
<dbReference type="PANTHER" id="PTHR30579">
    <property type="entry name" value="TRANSCRIPTIONAL REGULATOR"/>
    <property type="match status" value="1"/>
</dbReference>
<evidence type="ECO:0000256" key="2">
    <source>
        <dbReference type="ARBA" id="ARBA00023015"/>
    </source>
</evidence>
<dbReference type="Gene3D" id="1.10.10.10">
    <property type="entry name" value="Winged helix-like DNA-binding domain superfamily/Winged helix DNA-binding domain"/>
    <property type="match status" value="1"/>
</dbReference>
<dbReference type="PANTHER" id="PTHR30579:SF2">
    <property type="entry name" value="HTH-TYPE TRANSCRIPTIONAL REGULATOR ARGP"/>
    <property type="match status" value="1"/>
</dbReference>
<dbReference type="Proteomes" id="UP000035265">
    <property type="component" value="Unassembled WGS sequence"/>
</dbReference>
<dbReference type="NCBIfam" id="TIGR03298">
    <property type="entry name" value="argP"/>
    <property type="match status" value="1"/>
</dbReference>
<evidence type="ECO:0000256" key="3">
    <source>
        <dbReference type="ARBA" id="ARBA00023125"/>
    </source>
</evidence>
<evidence type="ECO:0000259" key="6">
    <source>
        <dbReference type="PROSITE" id="PS50931"/>
    </source>
</evidence>
<dbReference type="EMBL" id="JNBQ01000019">
    <property type="protein sequence ID" value="KLN34141.1"/>
    <property type="molecule type" value="Genomic_DNA"/>
</dbReference>
<dbReference type="Gene3D" id="3.40.190.290">
    <property type="match status" value="1"/>
</dbReference>
<evidence type="ECO:0000313" key="7">
    <source>
        <dbReference type="EMBL" id="KLN34141.1"/>
    </source>
</evidence>
<evidence type="ECO:0000256" key="5">
    <source>
        <dbReference type="ARBA" id="ARBA00023163"/>
    </source>
</evidence>
<dbReference type="InterPro" id="IPR017685">
    <property type="entry name" value="ArgP"/>
</dbReference>
<comment type="caution">
    <text evidence="7">The sequence shown here is derived from an EMBL/GenBank/DDBJ whole genome shotgun (WGS) entry which is preliminary data.</text>
</comment>